<dbReference type="SUPFAM" id="SSF54373">
    <property type="entry name" value="FAD-linked reductases, C-terminal domain"/>
    <property type="match status" value="1"/>
</dbReference>
<evidence type="ECO:0000256" key="5">
    <source>
        <dbReference type="ARBA" id="ARBA00023002"/>
    </source>
</evidence>
<evidence type="ECO:0000313" key="9">
    <source>
        <dbReference type="EMBL" id="KAG1768926.1"/>
    </source>
</evidence>
<evidence type="ECO:0000313" key="10">
    <source>
        <dbReference type="Proteomes" id="UP000714275"/>
    </source>
</evidence>
<evidence type="ECO:0000256" key="7">
    <source>
        <dbReference type="SAM" id="Phobius"/>
    </source>
</evidence>
<dbReference type="PIRSF" id="PIRSF000189">
    <property type="entry name" value="D-aa_oxidase"/>
    <property type="match status" value="1"/>
</dbReference>
<accession>A0A9P7CXD6</accession>
<protein>
    <recommendedName>
        <fullName evidence="8">FAD dependent oxidoreductase domain-containing protein</fullName>
    </recommendedName>
</protein>
<keyword evidence="5" id="KW-0560">Oxidoreductase</keyword>
<feature type="transmembrane region" description="Helical" evidence="7">
    <location>
        <begin position="9"/>
        <end position="28"/>
    </location>
</feature>
<dbReference type="Pfam" id="PF01266">
    <property type="entry name" value="DAO"/>
    <property type="match status" value="1"/>
</dbReference>
<dbReference type="GO" id="GO:0019478">
    <property type="term" value="P:D-amino acid catabolic process"/>
    <property type="evidence" value="ECO:0007669"/>
    <property type="project" value="TreeGrafter"/>
</dbReference>
<gene>
    <name evidence="9" type="ORF">EV702DRAFT_1251984</name>
</gene>
<feature type="binding site" evidence="6">
    <location>
        <position position="189"/>
    </location>
    <ligand>
        <name>FAD</name>
        <dbReference type="ChEBI" id="CHEBI:57692"/>
    </ligand>
</feature>
<comment type="similarity">
    <text evidence="2">Belongs to the DAMOX/DASOX family.</text>
</comment>
<dbReference type="InterPro" id="IPR006076">
    <property type="entry name" value="FAD-dep_OxRdtase"/>
</dbReference>
<dbReference type="GO" id="GO:0005737">
    <property type="term" value="C:cytoplasm"/>
    <property type="evidence" value="ECO:0007669"/>
    <property type="project" value="TreeGrafter"/>
</dbReference>
<sequence>MSSDSKSHVPLVILGAGVIGLTIAYIAACDPDVAFDITIVARDMPGDWHSQAWASPFAGASWSPHPLGATDERVRRWEQITFDRLWEMAPSGLVKRSPSKILGETDGVLSSIWWKDLVRDFSLLSESEIPAPYKVGIAFNTVTVNPLEYLSWLRSELESRGVVFRRQYIRSLDEVKPFVGKTGLLVNATSLGSRSLIGVEDTAMYPIRGQSIIVERTGLQEFVTVRSGGGLSELVTSITPRPGLTQANTAFLNGTHQVGNWDTSLDMSVAKGIFERCSVLAPCLKDEGTKILMHNVGLRPDRKGGPRVEAERISLPLIRSDGLAPNLGEDAEQQQNITVIHAYGMGAAGYQRSWGVAFEVLSLLKESM</sequence>
<dbReference type="InterPro" id="IPR006181">
    <property type="entry name" value="D-amino_acid_oxidase_CS"/>
</dbReference>
<comment type="cofactor">
    <cofactor evidence="1 6">
        <name>FAD</name>
        <dbReference type="ChEBI" id="CHEBI:57692"/>
    </cofactor>
</comment>
<comment type="caution">
    <text evidence="9">The sequence shown here is derived from an EMBL/GenBank/DDBJ whole genome shotgun (WGS) entry which is preliminary data.</text>
</comment>
<keyword evidence="7" id="KW-0812">Transmembrane</keyword>
<keyword evidence="7" id="KW-0472">Membrane</keyword>
<keyword evidence="10" id="KW-1185">Reference proteome</keyword>
<dbReference type="OrthoDB" id="2015447at2759"/>
<evidence type="ECO:0000256" key="1">
    <source>
        <dbReference type="ARBA" id="ARBA00001974"/>
    </source>
</evidence>
<dbReference type="PANTHER" id="PTHR11530:SF30">
    <property type="entry name" value="FAD DEPENDENT OXIDOREDUCTASE DOMAIN-CONTAINING PROTEIN"/>
    <property type="match status" value="1"/>
</dbReference>
<dbReference type="EMBL" id="JABBWD010000076">
    <property type="protein sequence ID" value="KAG1768926.1"/>
    <property type="molecule type" value="Genomic_DNA"/>
</dbReference>
<keyword evidence="7" id="KW-1133">Transmembrane helix</keyword>
<evidence type="ECO:0000256" key="4">
    <source>
        <dbReference type="ARBA" id="ARBA00022827"/>
    </source>
</evidence>
<feature type="domain" description="FAD dependent oxidoreductase" evidence="8">
    <location>
        <begin position="11"/>
        <end position="358"/>
    </location>
</feature>
<keyword evidence="3" id="KW-0285">Flavoprotein</keyword>
<dbReference type="Proteomes" id="UP000714275">
    <property type="component" value="Unassembled WGS sequence"/>
</dbReference>
<evidence type="ECO:0000256" key="2">
    <source>
        <dbReference type="ARBA" id="ARBA00006730"/>
    </source>
</evidence>
<dbReference type="PROSITE" id="PS00677">
    <property type="entry name" value="DAO"/>
    <property type="match status" value="1"/>
</dbReference>
<dbReference type="Gene3D" id="3.40.50.720">
    <property type="entry name" value="NAD(P)-binding Rossmann-like Domain"/>
    <property type="match status" value="1"/>
</dbReference>
<dbReference type="AlphaFoldDB" id="A0A9P7CXD6"/>
<dbReference type="PANTHER" id="PTHR11530">
    <property type="entry name" value="D-AMINO ACID OXIDASE"/>
    <property type="match status" value="1"/>
</dbReference>
<proteinExistence type="inferred from homology"/>
<feature type="binding site" evidence="6">
    <location>
        <position position="299"/>
    </location>
    <ligand>
        <name>D-dopa</name>
        <dbReference type="ChEBI" id="CHEBI:149689"/>
    </ligand>
</feature>
<evidence type="ECO:0000256" key="6">
    <source>
        <dbReference type="PIRSR" id="PIRSR000189-1"/>
    </source>
</evidence>
<organism evidence="9 10">
    <name type="scientific">Suillus placidus</name>
    <dbReference type="NCBI Taxonomy" id="48579"/>
    <lineage>
        <taxon>Eukaryota</taxon>
        <taxon>Fungi</taxon>
        <taxon>Dikarya</taxon>
        <taxon>Basidiomycota</taxon>
        <taxon>Agaricomycotina</taxon>
        <taxon>Agaricomycetes</taxon>
        <taxon>Agaricomycetidae</taxon>
        <taxon>Boletales</taxon>
        <taxon>Suillineae</taxon>
        <taxon>Suillaceae</taxon>
        <taxon>Suillus</taxon>
    </lineage>
</organism>
<dbReference type="GO" id="GO:0071949">
    <property type="term" value="F:FAD binding"/>
    <property type="evidence" value="ECO:0007669"/>
    <property type="project" value="InterPro"/>
</dbReference>
<evidence type="ECO:0000256" key="3">
    <source>
        <dbReference type="ARBA" id="ARBA00022630"/>
    </source>
</evidence>
<dbReference type="InterPro" id="IPR023209">
    <property type="entry name" value="DAO"/>
</dbReference>
<keyword evidence="4 6" id="KW-0274">FAD</keyword>
<name>A0A9P7CXD6_9AGAM</name>
<reference evidence="9" key="1">
    <citation type="journal article" date="2020" name="New Phytol.">
        <title>Comparative genomics reveals dynamic genome evolution in host specialist ectomycorrhizal fungi.</title>
        <authorList>
            <person name="Lofgren L.A."/>
            <person name="Nguyen N.H."/>
            <person name="Vilgalys R."/>
            <person name="Ruytinx J."/>
            <person name="Liao H.L."/>
            <person name="Branco S."/>
            <person name="Kuo A."/>
            <person name="LaButti K."/>
            <person name="Lipzen A."/>
            <person name="Andreopoulos W."/>
            <person name="Pangilinan J."/>
            <person name="Riley R."/>
            <person name="Hundley H."/>
            <person name="Na H."/>
            <person name="Barry K."/>
            <person name="Grigoriev I.V."/>
            <person name="Stajich J.E."/>
            <person name="Kennedy P.G."/>
        </authorList>
    </citation>
    <scope>NUCLEOTIDE SEQUENCE</scope>
    <source>
        <strain evidence="9">DOB743</strain>
    </source>
</reference>
<evidence type="ECO:0000259" key="8">
    <source>
        <dbReference type="Pfam" id="PF01266"/>
    </source>
</evidence>
<dbReference type="SUPFAM" id="SSF51971">
    <property type="entry name" value="Nucleotide-binding domain"/>
    <property type="match status" value="1"/>
</dbReference>
<dbReference type="Gene3D" id="3.30.9.10">
    <property type="entry name" value="D-Amino Acid Oxidase, subunit A, domain 2"/>
    <property type="match status" value="1"/>
</dbReference>
<dbReference type="GO" id="GO:0003884">
    <property type="term" value="F:D-amino-acid oxidase activity"/>
    <property type="evidence" value="ECO:0007669"/>
    <property type="project" value="InterPro"/>
</dbReference>